<evidence type="ECO:0000313" key="2">
    <source>
        <dbReference type="Proteomes" id="UP000053480"/>
    </source>
</evidence>
<dbReference type="Proteomes" id="UP000053480">
    <property type="component" value="Unassembled WGS sequence"/>
</dbReference>
<name>A0ACC6TL40_9CREN</name>
<gene>
    <name evidence="1" type="ORF">TQ35_0000070</name>
</gene>
<protein>
    <submittedName>
        <fullName evidence="1">Ornithine cyclodeaminase family protein</fullName>
    </submittedName>
</protein>
<comment type="caution">
    <text evidence="1">The sequence shown here is derived from an EMBL/GenBank/DDBJ whole genome shotgun (WGS) entry which is preliminary data.</text>
</comment>
<dbReference type="EMBL" id="JZWS03000001">
    <property type="protein sequence ID" value="MEW9490609.1"/>
    <property type="molecule type" value="Genomic_DNA"/>
</dbReference>
<reference evidence="1" key="1">
    <citation type="submission" date="2024-07" db="EMBL/GenBank/DDBJ databases">
        <title>Metagenome and Metagenome-Assembled Genomes of Archaea from a hot spring from the geothermal field of Los Azufres, Mexico.</title>
        <authorList>
            <person name="Marin-Paredes R."/>
            <person name="Martinez-Romero E."/>
            <person name="Servin-Garciduenas L.E."/>
        </authorList>
    </citation>
    <scope>NUCLEOTIDE SEQUENCE</scope>
    <source>
        <strain evidence="1">AZ1-454</strain>
    </source>
</reference>
<sequence>MAILLREEDVNQLLTYRDAYNSLSDAFLMLDKKVAVNTKRVRTSLSGATLSYQAGGIGEYLGFKTFVMGSFISLLFSNSGELLLVAESDRLTQIRTGALAVLASDYIKRDYSSVGIIGLGKQGIAQVEAFSNLKSVTINVFSRSPERVTKALSVLKNQGIEVNPKKSYKDLCQDSDVVVTITSSKDPFLKLDFLRRSQHLNLMGSNIEERVEAFPDVIKASNMIVVEDLEQAMEEAGDLILANKMKMLDLNKVFSLSSIIAGRVNVNREGITIFKSVGIGLEDVALLKFIYEESKRRGLGTEVELKGRWRPELVRK</sequence>
<organism evidence="1 2">
    <name type="scientific">Candidatus Aramenus sulfurataquae</name>
    <dbReference type="NCBI Taxonomy" id="1326980"/>
    <lineage>
        <taxon>Archaea</taxon>
        <taxon>Thermoproteota</taxon>
        <taxon>Thermoprotei</taxon>
        <taxon>Sulfolobales</taxon>
        <taxon>Sulfolobaceae</taxon>
        <taxon>Candidatus Aramenus</taxon>
    </lineage>
</organism>
<proteinExistence type="predicted"/>
<evidence type="ECO:0000313" key="1">
    <source>
        <dbReference type="EMBL" id="MEW9490609.1"/>
    </source>
</evidence>
<accession>A0ACC6TL40</accession>